<evidence type="ECO:0000256" key="4">
    <source>
        <dbReference type="ARBA" id="ARBA00022525"/>
    </source>
</evidence>
<evidence type="ECO:0000256" key="1">
    <source>
        <dbReference type="ARBA" id="ARBA00004191"/>
    </source>
</evidence>
<dbReference type="SUPFAM" id="SSF51126">
    <property type="entry name" value="Pectin lyase-like"/>
    <property type="match status" value="1"/>
</dbReference>
<comment type="caution">
    <text evidence="10">The sequence shown here is derived from an EMBL/GenBank/DDBJ whole genome shotgun (WGS) entry which is preliminary data.</text>
</comment>
<proteinExistence type="inferred from homology"/>
<organism evidence="10 11">
    <name type="scientific">Vitis vinifera</name>
    <name type="common">Grape</name>
    <dbReference type="NCBI Taxonomy" id="29760"/>
    <lineage>
        <taxon>Eukaryota</taxon>
        <taxon>Viridiplantae</taxon>
        <taxon>Streptophyta</taxon>
        <taxon>Embryophyta</taxon>
        <taxon>Tracheophyta</taxon>
        <taxon>Spermatophyta</taxon>
        <taxon>Magnoliopsida</taxon>
        <taxon>eudicotyledons</taxon>
        <taxon>Gunneridae</taxon>
        <taxon>Pentapetalae</taxon>
        <taxon>rosids</taxon>
        <taxon>Vitales</taxon>
        <taxon>Vitaceae</taxon>
        <taxon>Viteae</taxon>
        <taxon>Vitis</taxon>
    </lineage>
</organism>
<dbReference type="InterPro" id="IPR000743">
    <property type="entry name" value="Glyco_hydro_28"/>
</dbReference>
<keyword evidence="5 9" id="KW-0378">Hydrolase</keyword>
<dbReference type="InterPro" id="IPR006626">
    <property type="entry name" value="PbH1"/>
</dbReference>
<dbReference type="GO" id="GO:0005975">
    <property type="term" value="P:carbohydrate metabolic process"/>
    <property type="evidence" value="ECO:0007669"/>
    <property type="project" value="InterPro"/>
</dbReference>
<dbReference type="EMBL" id="QGNW01001296">
    <property type="protein sequence ID" value="RVW46922.1"/>
    <property type="molecule type" value="Genomic_DNA"/>
</dbReference>
<dbReference type="PANTHER" id="PTHR31375">
    <property type="match status" value="1"/>
</dbReference>
<dbReference type="Proteomes" id="UP000288805">
    <property type="component" value="Unassembled WGS sequence"/>
</dbReference>
<evidence type="ECO:0000256" key="5">
    <source>
        <dbReference type="ARBA" id="ARBA00022801"/>
    </source>
</evidence>
<dbReference type="GO" id="GO:0004650">
    <property type="term" value="F:polygalacturonase activity"/>
    <property type="evidence" value="ECO:0007669"/>
    <property type="project" value="InterPro"/>
</dbReference>
<evidence type="ECO:0000256" key="7">
    <source>
        <dbReference type="ARBA" id="ARBA00023316"/>
    </source>
</evidence>
<keyword evidence="4" id="KW-0964">Secreted</keyword>
<evidence type="ECO:0000256" key="8">
    <source>
        <dbReference type="PROSITE-ProRule" id="PRU10052"/>
    </source>
</evidence>
<dbReference type="GO" id="GO:0071555">
    <property type="term" value="P:cell wall organization"/>
    <property type="evidence" value="ECO:0007669"/>
    <property type="project" value="UniProtKB-KW"/>
</dbReference>
<keyword evidence="6 9" id="KW-0326">Glycosidase</keyword>
<feature type="active site" evidence="8">
    <location>
        <position position="65"/>
    </location>
</feature>
<dbReference type="Pfam" id="PF00295">
    <property type="entry name" value="Glyco_hydro_28"/>
    <property type="match status" value="1"/>
</dbReference>
<evidence type="ECO:0000313" key="11">
    <source>
        <dbReference type="Proteomes" id="UP000288805"/>
    </source>
</evidence>
<sequence length="203" mass="21229">MRGCSSFGSHCNCTRGQPNTDGIHVTDTQNIQISSSVIGTGDDCISIVSGTQNLQATGITCGPGHGISIGSLGSGNSEAHVSDITVNGATLSGTTNGVRIKTWPGGSGSASNIKFQNIEMHNVKNPIIIDQKYCDGDKPCKSQSRAVQVQNVLYQNIKGTSSSSEAIQLDCSDKFPCQGIVLQDIDIEIGGEKQPKLCATMPK</sequence>
<evidence type="ECO:0000256" key="9">
    <source>
        <dbReference type="RuleBase" id="RU361169"/>
    </source>
</evidence>
<gene>
    <name evidence="10" type="primary">PGLR_4</name>
    <name evidence="10" type="ORF">CK203_074445</name>
</gene>
<evidence type="ECO:0000313" key="10">
    <source>
        <dbReference type="EMBL" id="RVW46922.1"/>
    </source>
</evidence>
<keyword evidence="7" id="KW-0961">Cell wall biogenesis/degradation</keyword>
<accession>A0A438EGY5</accession>
<name>A0A438EGY5_VITVI</name>
<evidence type="ECO:0000256" key="6">
    <source>
        <dbReference type="ARBA" id="ARBA00023295"/>
    </source>
</evidence>
<dbReference type="Gene3D" id="2.160.20.10">
    <property type="entry name" value="Single-stranded right-handed beta-helix, Pectin lyase-like"/>
    <property type="match status" value="1"/>
</dbReference>
<comment type="subcellular location">
    <subcellularLocation>
        <location evidence="1">Secreted</location>
        <location evidence="1">Cell wall</location>
    </subcellularLocation>
</comment>
<dbReference type="InterPro" id="IPR011050">
    <property type="entry name" value="Pectin_lyase_fold/virulence"/>
</dbReference>
<evidence type="ECO:0000256" key="3">
    <source>
        <dbReference type="ARBA" id="ARBA00022512"/>
    </source>
</evidence>
<dbReference type="FunFam" id="2.160.20.10:FF:000111">
    <property type="entry name" value="Pectin lyase-like superfamily protein"/>
    <property type="match status" value="1"/>
</dbReference>
<dbReference type="PROSITE" id="PS00502">
    <property type="entry name" value="POLYGALACTURONASE"/>
    <property type="match status" value="1"/>
</dbReference>
<dbReference type="InterPro" id="IPR012334">
    <property type="entry name" value="Pectin_lyas_fold"/>
</dbReference>
<dbReference type="SMART" id="SM00710">
    <property type="entry name" value="PbH1"/>
    <property type="match status" value="3"/>
</dbReference>
<evidence type="ECO:0000256" key="2">
    <source>
        <dbReference type="ARBA" id="ARBA00008834"/>
    </source>
</evidence>
<reference evidence="10 11" key="1">
    <citation type="journal article" date="2018" name="PLoS Genet.">
        <title>Population sequencing reveals clonal diversity and ancestral inbreeding in the grapevine cultivar Chardonnay.</title>
        <authorList>
            <person name="Roach M.J."/>
            <person name="Johnson D.L."/>
            <person name="Bohlmann J."/>
            <person name="van Vuuren H.J."/>
            <person name="Jones S.J."/>
            <person name="Pretorius I.S."/>
            <person name="Schmidt S.A."/>
            <person name="Borneman A.R."/>
        </authorList>
    </citation>
    <scope>NUCLEOTIDE SEQUENCE [LARGE SCALE GENOMIC DNA]</scope>
    <source>
        <strain evidence="11">cv. Chardonnay</strain>
        <tissue evidence="10">Leaf</tissue>
    </source>
</reference>
<protein>
    <submittedName>
        <fullName evidence="10">Polygalacturonase</fullName>
    </submittedName>
</protein>
<dbReference type="AlphaFoldDB" id="A0A438EGY5"/>
<comment type="similarity">
    <text evidence="2 9">Belongs to the glycosyl hydrolase 28 family.</text>
</comment>
<keyword evidence="3" id="KW-0134">Cell wall</keyword>